<feature type="compositionally biased region" description="Basic and acidic residues" evidence="1">
    <location>
        <begin position="1"/>
        <end position="16"/>
    </location>
</feature>
<keyword evidence="2" id="KW-0812">Transmembrane</keyword>
<feature type="transmembrane region" description="Helical" evidence="2">
    <location>
        <begin position="42"/>
        <end position="61"/>
    </location>
</feature>
<organism evidence="3 4">
    <name type="scientific">Roseimaritima multifibrata</name>
    <dbReference type="NCBI Taxonomy" id="1930274"/>
    <lineage>
        <taxon>Bacteria</taxon>
        <taxon>Pseudomonadati</taxon>
        <taxon>Planctomycetota</taxon>
        <taxon>Planctomycetia</taxon>
        <taxon>Pirellulales</taxon>
        <taxon>Pirellulaceae</taxon>
        <taxon>Roseimaritima</taxon>
    </lineage>
</organism>
<dbReference type="RefSeq" id="WP_145351947.1">
    <property type="nucleotide sequence ID" value="NZ_CP036262.1"/>
</dbReference>
<evidence type="ECO:0000256" key="2">
    <source>
        <dbReference type="SAM" id="Phobius"/>
    </source>
</evidence>
<accession>A0A517MG37</accession>
<reference evidence="3 4" key="1">
    <citation type="submission" date="2019-02" db="EMBL/GenBank/DDBJ databases">
        <title>Deep-cultivation of Planctomycetes and their phenomic and genomic characterization uncovers novel biology.</title>
        <authorList>
            <person name="Wiegand S."/>
            <person name="Jogler M."/>
            <person name="Boedeker C."/>
            <person name="Pinto D."/>
            <person name="Vollmers J."/>
            <person name="Rivas-Marin E."/>
            <person name="Kohn T."/>
            <person name="Peeters S.H."/>
            <person name="Heuer A."/>
            <person name="Rast P."/>
            <person name="Oberbeckmann S."/>
            <person name="Bunk B."/>
            <person name="Jeske O."/>
            <person name="Meyerdierks A."/>
            <person name="Storesund J.E."/>
            <person name="Kallscheuer N."/>
            <person name="Luecker S."/>
            <person name="Lage O.M."/>
            <person name="Pohl T."/>
            <person name="Merkel B.J."/>
            <person name="Hornburger P."/>
            <person name="Mueller R.-W."/>
            <person name="Bruemmer F."/>
            <person name="Labrenz M."/>
            <person name="Spormann A.M."/>
            <person name="Op den Camp H."/>
            <person name="Overmann J."/>
            <person name="Amann R."/>
            <person name="Jetten M.S.M."/>
            <person name="Mascher T."/>
            <person name="Medema M.H."/>
            <person name="Devos D.P."/>
            <person name="Kaster A.-K."/>
            <person name="Ovreas L."/>
            <person name="Rohde M."/>
            <person name="Galperin M.Y."/>
            <person name="Jogler C."/>
        </authorList>
    </citation>
    <scope>NUCLEOTIDE SEQUENCE [LARGE SCALE GENOMIC DNA]</scope>
    <source>
        <strain evidence="3 4">FF011L</strain>
    </source>
</reference>
<sequence>MGDPHLETLERNDRCRPPAGIASPSDRMNRFPSSVQDVLERHPVVVVAAVAALGLTVGWIVKRGIR</sequence>
<protein>
    <submittedName>
        <fullName evidence="3">Uncharacterized protein</fullName>
    </submittedName>
</protein>
<gene>
    <name evidence="3" type="ORF">FF011L_26300</name>
</gene>
<name>A0A517MG37_9BACT</name>
<proteinExistence type="predicted"/>
<evidence type="ECO:0000256" key="1">
    <source>
        <dbReference type="SAM" id="MobiDB-lite"/>
    </source>
</evidence>
<dbReference type="Proteomes" id="UP000320672">
    <property type="component" value="Chromosome"/>
</dbReference>
<evidence type="ECO:0000313" key="3">
    <source>
        <dbReference type="EMBL" id="QDS93855.1"/>
    </source>
</evidence>
<keyword evidence="4" id="KW-1185">Reference proteome</keyword>
<keyword evidence="2" id="KW-1133">Transmembrane helix</keyword>
<dbReference type="KEGG" id="rml:FF011L_26300"/>
<keyword evidence="2" id="KW-0472">Membrane</keyword>
<dbReference type="AlphaFoldDB" id="A0A517MG37"/>
<dbReference type="EMBL" id="CP036262">
    <property type="protein sequence ID" value="QDS93855.1"/>
    <property type="molecule type" value="Genomic_DNA"/>
</dbReference>
<feature type="region of interest" description="Disordered" evidence="1">
    <location>
        <begin position="1"/>
        <end position="30"/>
    </location>
</feature>
<evidence type="ECO:0000313" key="4">
    <source>
        <dbReference type="Proteomes" id="UP000320672"/>
    </source>
</evidence>